<dbReference type="InterPro" id="IPR010982">
    <property type="entry name" value="Lambda_DNA-bd_dom_sf"/>
</dbReference>
<evidence type="ECO:0000313" key="3">
    <source>
        <dbReference type="Proteomes" id="UP000198374"/>
    </source>
</evidence>
<dbReference type="PROSITE" id="PS50943">
    <property type="entry name" value="HTH_CROC1"/>
    <property type="match status" value="1"/>
</dbReference>
<keyword evidence="3" id="KW-1185">Reference proteome</keyword>
<dbReference type="CDD" id="cd00093">
    <property type="entry name" value="HTH_XRE"/>
    <property type="match status" value="1"/>
</dbReference>
<dbReference type="Proteomes" id="UP000198374">
    <property type="component" value="Unassembled WGS sequence"/>
</dbReference>
<dbReference type="InterPro" id="IPR001387">
    <property type="entry name" value="Cro/C1-type_HTH"/>
</dbReference>
<dbReference type="SUPFAM" id="SSF47413">
    <property type="entry name" value="lambda repressor-like DNA-binding domains"/>
    <property type="match status" value="1"/>
</dbReference>
<name>A0A1Z5IBU7_9LACO</name>
<feature type="domain" description="HTH cro/C1-type" evidence="1">
    <location>
        <begin position="79"/>
        <end position="112"/>
    </location>
</feature>
<dbReference type="RefSeq" id="WP_225360228.1">
    <property type="nucleotide sequence ID" value="NZ_BCMF01000004.1"/>
</dbReference>
<gene>
    <name evidence="2" type="ORF">IWT30_01058</name>
</gene>
<protein>
    <recommendedName>
        <fullName evidence="1">HTH cro/C1-type domain-containing protein</fullName>
    </recommendedName>
</protein>
<sequence length="182" mass="21592">MARKKEFYNPELEITEIYTEVWRSEIVKVRDINDLIVRNHYWEDASGELWGDFDDPMENVRNSFNAYRERQGYLTPDDIRTLRQKLGLSVRQFANELGIGSSTLTQIENNQRLQVKYQEKLFRAAEMFYQNGQWQQFVNQGEKPLIMNDLNQGTYYASEDVYQTQEFNQNLYQFKGSLGDVA</sequence>
<dbReference type="GO" id="GO:0003677">
    <property type="term" value="F:DNA binding"/>
    <property type="evidence" value="ECO:0007669"/>
    <property type="project" value="InterPro"/>
</dbReference>
<reference evidence="2 3" key="1">
    <citation type="submission" date="2015-11" db="EMBL/GenBank/DDBJ databases">
        <title>Draft genome sequences of new species of the genus Lactobacillus isolated from orchardgrass silage.</title>
        <authorList>
            <person name="Tohno M."/>
            <person name="Tanizawa Y."/>
            <person name="Arita M."/>
        </authorList>
    </citation>
    <scope>NUCLEOTIDE SEQUENCE [LARGE SCALE GENOMIC DNA]</scope>
    <source>
        <strain evidence="2 3">IWT30</strain>
    </source>
</reference>
<dbReference type="EMBL" id="BCMF01000004">
    <property type="protein sequence ID" value="GAW99098.1"/>
    <property type="molecule type" value="Genomic_DNA"/>
</dbReference>
<dbReference type="Pfam" id="PF12844">
    <property type="entry name" value="HTH_19"/>
    <property type="match status" value="1"/>
</dbReference>
<accession>A0A1Z5IBU7</accession>
<organism evidence="2 3">
    <name type="scientific">Secundilactobacillus mixtipabuli</name>
    <dbReference type="NCBI Taxonomy" id="1435342"/>
    <lineage>
        <taxon>Bacteria</taxon>
        <taxon>Bacillati</taxon>
        <taxon>Bacillota</taxon>
        <taxon>Bacilli</taxon>
        <taxon>Lactobacillales</taxon>
        <taxon>Lactobacillaceae</taxon>
        <taxon>Secundilactobacillus</taxon>
    </lineage>
</organism>
<evidence type="ECO:0000313" key="2">
    <source>
        <dbReference type="EMBL" id="GAW99098.1"/>
    </source>
</evidence>
<comment type="caution">
    <text evidence="2">The sequence shown here is derived from an EMBL/GenBank/DDBJ whole genome shotgun (WGS) entry which is preliminary data.</text>
</comment>
<proteinExistence type="predicted"/>
<dbReference type="Gene3D" id="1.10.260.40">
    <property type="entry name" value="lambda repressor-like DNA-binding domains"/>
    <property type="match status" value="1"/>
</dbReference>
<evidence type="ECO:0000259" key="1">
    <source>
        <dbReference type="PROSITE" id="PS50943"/>
    </source>
</evidence>
<dbReference type="AlphaFoldDB" id="A0A1Z5IBU7"/>